<dbReference type="EC" id="2.7.1.25" evidence="2 6"/>
<evidence type="ECO:0000313" key="9">
    <source>
        <dbReference type="EMBL" id="ABC81314.1"/>
    </source>
</evidence>
<dbReference type="InterPro" id="IPR050512">
    <property type="entry name" value="Sulf_AdTrans/APS_kinase"/>
</dbReference>
<dbReference type="EMBL" id="CP000251">
    <property type="protein sequence ID" value="ABC81314.1"/>
    <property type="molecule type" value="Genomic_DNA"/>
</dbReference>
<protein>
    <recommendedName>
        <fullName evidence="2 6">Adenylyl-sulfate kinase</fullName>
        <ecNumber evidence="2 6">2.7.1.25</ecNumber>
    </recommendedName>
</protein>
<dbReference type="NCBIfam" id="TIGR00455">
    <property type="entry name" value="apsK"/>
    <property type="match status" value="1"/>
</dbReference>
<keyword evidence="4 6" id="KW-0547">Nucleotide-binding</keyword>
<evidence type="ECO:0000256" key="4">
    <source>
        <dbReference type="ARBA" id="ARBA00022741"/>
    </source>
</evidence>
<evidence type="ECO:0000256" key="2">
    <source>
        <dbReference type="ARBA" id="ARBA00012121"/>
    </source>
</evidence>
<comment type="pathway">
    <text evidence="6">Sulfur metabolism; hydrogen sulfide biosynthesis; sulfite from sulfate: step 2/3.</text>
</comment>
<dbReference type="InterPro" id="IPR059117">
    <property type="entry name" value="APS_kinase_dom"/>
</dbReference>
<dbReference type="GO" id="GO:0005524">
    <property type="term" value="F:ATP binding"/>
    <property type="evidence" value="ECO:0007669"/>
    <property type="project" value="UniProtKB-KW"/>
</dbReference>
<comment type="function">
    <text evidence="6">Catalyzes the synthesis of activated sulfate.</text>
</comment>
<keyword evidence="6 9" id="KW-0418">Kinase</keyword>
<dbReference type="KEGG" id="ade:Adeh_1541"/>
<dbReference type="InterPro" id="IPR027417">
    <property type="entry name" value="P-loop_NTPase"/>
</dbReference>
<evidence type="ECO:0000256" key="3">
    <source>
        <dbReference type="ARBA" id="ARBA00022679"/>
    </source>
</evidence>
<dbReference type="GO" id="GO:0070814">
    <property type="term" value="P:hydrogen sulfide biosynthetic process"/>
    <property type="evidence" value="ECO:0007669"/>
    <property type="project" value="UniProtKB-UniPathway"/>
</dbReference>
<dbReference type="PANTHER" id="PTHR42700">
    <property type="entry name" value="SULFATE ADENYLYLTRANSFERASE"/>
    <property type="match status" value="1"/>
</dbReference>
<dbReference type="GO" id="GO:0019379">
    <property type="term" value="P:sulfate assimilation, phosphoadenylyl sulfate reduction by phosphoadenylyl-sulfate reductase (thioredoxin)"/>
    <property type="evidence" value="ECO:0007669"/>
    <property type="project" value="TreeGrafter"/>
</dbReference>
<comment type="catalytic activity">
    <reaction evidence="1 6">
        <text>adenosine 5'-phosphosulfate + ATP = 3'-phosphoadenylyl sulfate + ADP + H(+)</text>
        <dbReference type="Rhea" id="RHEA:24152"/>
        <dbReference type="ChEBI" id="CHEBI:15378"/>
        <dbReference type="ChEBI" id="CHEBI:30616"/>
        <dbReference type="ChEBI" id="CHEBI:58243"/>
        <dbReference type="ChEBI" id="CHEBI:58339"/>
        <dbReference type="ChEBI" id="CHEBI:456216"/>
        <dbReference type="EC" id="2.7.1.25"/>
    </reaction>
</comment>
<dbReference type="UniPathway" id="UPA00140">
    <property type="reaction ID" value="UER00205"/>
</dbReference>
<dbReference type="GO" id="GO:0004781">
    <property type="term" value="F:sulfate adenylyltransferase (ATP) activity"/>
    <property type="evidence" value="ECO:0007669"/>
    <property type="project" value="TreeGrafter"/>
</dbReference>
<feature type="domain" description="APS kinase" evidence="8">
    <location>
        <begin position="47"/>
        <end position="193"/>
    </location>
</feature>
<evidence type="ECO:0000256" key="7">
    <source>
        <dbReference type="SAM" id="MobiDB-lite"/>
    </source>
</evidence>
<dbReference type="HOGENOM" id="CLU_046932_2_0_7"/>
<evidence type="ECO:0000256" key="5">
    <source>
        <dbReference type="ARBA" id="ARBA00022840"/>
    </source>
</evidence>
<dbReference type="PANTHER" id="PTHR42700:SF1">
    <property type="entry name" value="SULFATE ADENYLYLTRANSFERASE"/>
    <property type="match status" value="1"/>
</dbReference>
<dbReference type="Pfam" id="PF01583">
    <property type="entry name" value="APS_kinase"/>
    <property type="match status" value="1"/>
</dbReference>
<dbReference type="GO" id="GO:0004020">
    <property type="term" value="F:adenylylsulfate kinase activity"/>
    <property type="evidence" value="ECO:0007669"/>
    <property type="project" value="UniProtKB-EC"/>
</dbReference>
<name>Q2II32_ANADE</name>
<dbReference type="Proteomes" id="UP000001935">
    <property type="component" value="Chromosome"/>
</dbReference>
<evidence type="ECO:0000256" key="1">
    <source>
        <dbReference type="ARBA" id="ARBA00001823"/>
    </source>
</evidence>
<organism evidence="9 10">
    <name type="scientific">Anaeromyxobacter dehalogenans (strain 2CP-C)</name>
    <dbReference type="NCBI Taxonomy" id="290397"/>
    <lineage>
        <taxon>Bacteria</taxon>
        <taxon>Pseudomonadati</taxon>
        <taxon>Myxococcota</taxon>
        <taxon>Myxococcia</taxon>
        <taxon>Myxococcales</taxon>
        <taxon>Cystobacterineae</taxon>
        <taxon>Anaeromyxobacteraceae</taxon>
        <taxon>Anaeromyxobacter</taxon>
    </lineage>
</organism>
<dbReference type="GO" id="GO:0005737">
    <property type="term" value="C:cytoplasm"/>
    <property type="evidence" value="ECO:0007669"/>
    <property type="project" value="TreeGrafter"/>
</dbReference>
<sequence>MDLARCGPILRTEVREGILHRPNRSFAAGDTAAARPEDGMETQHGAGFVVWLTGMNRAGKSTLASHLAARLAAAGRPATLLDEDGEAALLLEGLGTLKDDRAKVVTRLGFVAKAVMRSGGIAVCAALSPYRDAREQLRREARRFVEVFVDCSMEKLRERDPQGIYAKALAGELKGVPGVDVPYEPPARPEVVVHTDQLSVEECVLRVLQAMVDAKVIGPAEFGRLTGGQRPRRARPEASAKPAAKPAAKPRAKPGAGKVAPAGGARRKLDARQAARRPQRKAAPTPAKGAKRRR</sequence>
<keyword evidence="3 6" id="KW-0808">Transferase</keyword>
<dbReference type="eggNOG" id="COG0529">
    <property type="taxonomic scope" value="Bacteria"/>
</dbReference>
<feature type="compositionally biased region" description="Low complexity" evidence="7">
    <location>
        <begin position="237"/>
        <end position="264"/>
    </location>
</feature>
<evidence type="ECO:0000256" key="6">
    <source>
        <dbReference type="RuleBase" id="RU004347"/>
    </source>
</evidence>
<gene>
    <name evidence="9" type="ordered locus">Adeh_1541</name>
</gene>
<comment type="similarity">
    <text evidence="6">Belongs to the APS kinase family.</text>
</comment>
<dbReference type="InterPro" id="IPR002891">
    <property type="entry name" value="APS"/>
</dbReference>
<dbReference type="Gene3D" id="3.40.50.300">
    <property type="entry name" value="P-loop containing nucleotide triphosphate hydrolases"/>
    <property type="match status" value="1"/>
</dbReference>
<keyword evidence="5 6" id="KW-0067">ATP-binding</keyword>
<evidence type="ECO:0000313" key="10">
    <source>
        <dbReference type="Proteomes" id="UP000001935"/>
    </source>
</evidence>
<proteinExistence type="inferred from homology"/>
<reference evidence="9" key="1">
    <citation type="submission" date="2006-01" db="EMBL/GenBank/DDBJ databases">
        <title>Complete sequence of Anaeromyxobacter dehalogenans 2CP-C.</title>
        <authorList>
            <consortium name="US DOE Joint Genome Institute"/>
            <person name="Copeland A."/>
            <person name="Lucas S."/>
            <person name="Lapidus A."/>
            <person name="Barry K."/>
            <person name="Detter J.C."/>
            <person name="Glavina T."/>
            <person name="Hammon N."/>
            <person name="Israni S."/>
            <person name="Pitluck S."/>
            <person name="Brettin T."/>
            <person name="Bruce D."/>
            <person name="Han C."/>
            <person name="Tapia R."/>
            <person name="Gilna P."/>
            <person name="Kiss H."/>
            <person name="Schmutz J."/>
            <person name="Larimer F."/>
            <person name="Land M."/>
            <person name="Kyrpides N."/>
            <person name="Anderson I."/>
            <person name="Sanford R.A."/>
            <person name="Ritalahti K.M."/>
            <person name="Thomas H.S."/>
            <person name="Kirby J.R."/>
            <person name="Zhulin I.B."/>
            <person name="Loeffler F.E."/>
            <person name="Richardson P."/>
        </authorList>
    </citation>
    <scope>NUCLEOTIDE SEQUENCE</scope>
    <source>
        <strain evidence="9">2CP-C</strain>
    </source>
</reference>
<dbReference type="GO" id="GO:0010134">
    <property type="term" value="P:sulfate assimilation via adenylyl sulfate reduction"/>
    <property type="evidence" value="ECO:0007669"/>
    <property type="project" value="TreeGrafter"/>
</dbReference>
<dbReference type="STRING" id="290397.Adeh_1541"/>
<dbReference type="SUPFAM" id="SSF52540">
    <property type="entry name" value="P-loop containing nucleoside triphosphate hydrolases"/>
    <property type="match status" value="1"/>
</dbReference>
<evidence type="ECO:0000259" key="8">
    <source>
        <dbReference type="Pfam" id="PF01583"/>
    </source>
</evidence>
<dbReference type="AlphaFoldDB" id="Q2II32"/>
<feature type="region of interest" description="Disordered" evidence="7">
    <location>
        <begin position="222"/>
        <end position="294"/>
    </location>
</feature>
<accession>Q2II32</accession>
<dbReference type="CDD" id="cd02027">
    <property type="entry name" value="APSK"/>
    <property type="match status" value="1"/>
</dbReference>